<keyword evidence="1" id="KW-0812">Transmembrane</keyword>
<proteinExistence type="predicted"/>
<dbReference type="Pfam" id="PF07885">
    <property type="entry name" value="Ion_trans_2"/>
    <property type="match status" value="1"/>
</dbReference>
<keyword evidence="3" id="KW-0407">Ion channel</keyword>
<evidence type="ECO:0000256" key="1">
    <source>
        <dbReference type="SAM" id="Phobius"/>
    </source>
</evidence>
<protein>
    <submittedName>
        <fullName evidence="3">Two pore domain potassium channel family protein</fullName>
    </submittedName>
</protein>
<dbReference type="OrthoDB" id="9813518at2"/>
<keyword evidence="4" id="KW-1185">Reference proteome</keyword>
<keyword evidence="3" id="KW-0813">Transport</keyword>
<feature type="transmembrane region" description="Helical" evidence="1">
    <location>
        <begin position="84"/>
        <end position="103"/>
    </location>
</feature>
<dbReference type="GO" id="GO:0034220">
    <property type="term" value="P:monoatomic ion transmembrane transport"/>
    <property type="evidence" value="ECO:0007669"/>
    <property type="project" value="UniProtKB-KW"/>
</dbReference>
<organism evidence="3 4">
    <name type="scientific">Bacillus taeanensis</name>
    <dbReference type="NCBI Taxonomy" id="273032"/>
    <lineage>
        <taxon>Bacteria</taxon>
        <taxon>Bacillati</taxon>
        <taxon>Bacillota</taxon>
        <taxon>Bacilli</taxon>
        <taxon>Bacillales</taxon>
        <taxon>Bacillaceae</taxon>
        <taxon>Bacillus</taxon>
    </lineage>
</organism>
<gene>
    <name evidence="3" type="ORF">DS031_18035</name>
</gene>
<accession>A0A366XTN7</accession>
<dbReference type="Proteomes" id="UP000253314">
    <property type="component" value="Unassembled WGS sequence"/>
</dbReference>
<feature type="domain" description="Potassium channel" evidence="2">
    <location>
        <begin position="65"/>
        <end position="135"/>
    </location>
</feature>
<evidence type="ECO:0000313" key="3">
    <source>
        <dbReference type="EMBL" id="RBW68119.1"/>
    </source>
</evidence>
<evidence type="ECO:0000313" key="4">
    <source>
        <dbReference type="Proteomes" id="UP000253314"/>
    </source>
</evidence>
<dbReference type="InterPro" id="IPR013099">
    <property type="entry name" value="K_chnl_dom"/>
</dbReference>
<keyword evidence="3" id="KW-0406">Ion transport</keyword>
<dbReference type="Gene3D" id="1.10.287.70">
    <property type="match status" value="1"/>
</dbReference>
<sequence>MRWFFMVLLAWTVMLLCILAVSDSFFSLFKQTNMRRGVFSFYKLALLFLIYLTIITAFACLYTIFMMNGLVVLKEGTKIVDGQFLSSLATSVYFSAVTLLSVGYGDITPIGIGRWIAVIEALLGYLLPAVFFVTTIVDYDREMGMKKSNRRPLGK</sequence>
<dbReference type="EMBL" id="QOCW01000024">
    <property type="protein sequence ID" value="RBW68119.1"/>
    <property type="molecule type" value="Genomic_DNA"/>
</dbReference>
<dbReference type="AlphaFoldDB" id="A0A366XTN7"/>
<name>A0A366XTN7_9BACI</name>
<reference evidence="3 4" key="1">
    <citation type="submission" date="2018-07" db="EMBL/GenBank/DDBJ databases">
        <title>Lottiidibacillus patelloidae gen. nov., sp. nov., isolated from the intestinal tract of a marine limpet and the reclassification of B. taeanensis BH030017T, B. algicola KMM 3737T and B. hwajinpoensis SW-72T as genus Lottiidibacillus.</title>
        <authorList>
            <person name="Liu R."/>
            <person name="Huang Z."/>
        </authorList>
    </citation>
    <scope>NUCLEOTIDE SEQUENCE [LARGE SCALE GENOMIC DNA]</scope>
    <source>
        <strain evidence="3 4">BH030017</strain>
    </source>
</reference>
<keyword evidence="1" id="KW-1133">Transmembrane helix</keyword>
<evidence type="ECO:0000259" key="2">
    <source>
        <dbReference type="Pfam" id="PF07885"/>
    </source>
</evidence>
<comment type="caution">
    <text evidence="3">The sequence shown here is derived from an EMBL/GenBank/DDBJ whole genome shotgun (WGS) entry which is preliminary data.</text>
</comment>
<keyword evidence="1" id="KW-0472">Membrane</keyword>
<feature type="transmembrane region" description="Helical" evidence="1">
    <location>
        <begin position="115"/>
        <end position="137"/>
    </location>
</feature>
<feature type="transmembrane region" description="Helical" evidence="1">
    <location>
        <begin position="46"/>
        <end position="72"/>
    </location>
</feature>
<dbReference type="SUPFAM" id="SSF81324">
    <property type="entry name" value="Voltage-gated potassium channels"/>
    <property type="match status" value="1"/>
</dbReference>